<feature type="domain" description="AB hydrolase-1" evidence="1">
    <location>
        <begin position="57"/>
        <end position="296"/>
    </location>
</feature>
<dbReference type="PANTHER" id="PTHR43689">
    <property type="entry name" value="HYDROLASE"/>
    <property type="match status" value="1"/>
</dbReference>
<evidence type="ECO:0000313" key="3">
    <source>
        <dbReference type="Proteomes" id="UP000553193"/>
    </source>
</evidence>
<dbReference type="AlphaFoldDB" id="A0A840ACP7"/>
<dbReference type="Proteomes" id="UP000553193">
    <property type="component" value="Unassembled WGS sequence"/>
</dbReference>
<dbReference type="InterPro" id="IPR000639">
    <property type="entry name" value="Epox_hydrolase-like"/>
</dbReference>
<dbReference type="PRINTS" id="PR00412">
    <property type="entry name" value="EPOXHYDRLASE"/>
</dbReference>
<dbReference type="GO" id="GO:0003824">
    <property type="term" value="F:catalytic activity"/>
    <property type="evidence" value="ECO:0007669"/>
    <property type="project" value="InterPro"/>
</dbReference>
<dbReference type="EMBL" id="JACIDJ010000002">
    <property type="protein sequence ID" value="MBB3898110.1"/>
    <property type="molecule type" value="Genomic_DNA"/>
</dbReference>
<dbReference type="RefSeq" id="WP_184383201.1">
    <property type="nucleotide sequence ID" value="NZ_JACIDJ010000002.1"/>
</dbReference>
<accession>A0A840ACP7</accession>
<dbReference type="InterPro" id="IPR000073">
    <property type="entry name" value="AB_hydrolase_1"/>
</dbReference>
<keyword evidence="3" id="KW-1185">Reference proteome</keyword>
<gene>
    <name evidence="2" type="ORF">GGQ83_001547</name>
</gene>
<organism evidence="2 3">
    <name type="scientific">Roseococcus suduntuyensis</name>
    <dbReference type="NCBI Taxonomy" id="455361"/>
    <lineage>
        <taxon>Bacteria</taxon>
        <taxon>Pseudomonadati</taxon>
        <taxon>Pseudomonadota</taxon>
        <taxon>Alphaproteobacteria</taxon>
        <taxon>Acetobacterales</taxon>
        <taxon>Roseomonadaceae</taxon>
        <taxon>Roseococcus</taxon>
    </lineage>
</organism>
<dbReference type="NCBIfam" id="TIGR03056">
    <property type="entry name" value="bchO_mg_che_rel"/>
    <property type="match status" value="1"/>
</dbReference>
<dbReference type="Gene3D" id="3.40.50.1820">
    <property type="entry name" value="alpha/beta hydrolase"/>
    <property type="match status" value="1"/>
</dbReference>
<dbReference type="Pfam" id="PF12697">
    <property type="entry name" value="Abhydrolase_6"/>
    <property type="match status" value="1"/>
</dbReference>
<protein>
    <submittedName>
        <fullName evidence="2">Magnesium chelatase accessory protein</fullName>
    </submittedName>
</protein>
<evidence type="ECO:0000313" key="2">
    <source>
        <dbReference type="EMBL" id="MBB3898110.1"/>
    </source>
</evidence>
<dbReference type="PANTHER" id="PTHR43689:SF8">
    <property type="entry name" value="ALPHA_BETA-HYDROLASES SUPERFAMILY PROTEIN"/>
    <property type="match status" value="1"/>
</dbReference>
<name>A0A840ACP7_9PROT</name>
<comment type="caution">
    <text evidence="2">The sequence shown here is derived from an EMBL/GenBank/DDBJ whole genome shotgun (WGS) entry which is preliminary data.</text>
</comment>
<evidence type="ECO:0000259" key="1">
    <source>
        <dbReference type="Pfam" id="PF12697"/>
    </source>
</evidence>
<dbReference type="InterPro" id="IPR017497">
    <property type="entry name" value="BchO"/>
</dbReference>
<reference evidence="2 3" key="1">
    <citation type="submission" date="2020-08" db="EMBL/GenBank/DDBJ databases">
        <title>Genomic Encyclopedia of Type Strains, Phase IV (KMG-IV): sequencing the most valuable type-strain genomes for metagenomic binning, comparative biology and taxonomic classification.</title>
        <authorList>
            <person name="Goeker M."/>
        </authorList>
    </citation>
    <scope>NUCLEOTIDE SEQUENCE [LARGE SCALE GENOMIC DNA]</scope>
    <source>
        <strain evidence="2 3">DSM 19979</strain>
    </source>
</reference>
<dbReference type="InterPro" id="IPR029058">
    <property type="entry name" value="AB_hydrolase_fold"/>
</dbReference>
<dbReference type="SUPFAM" id="SSF53474">
    <property type="entry name" value="alpha/beta-Hydrolases"/>
    <property type="match status" value="1"/>
</dbReference>
<sequence>MSATLLFPERAIVPAAADWLSTDDWPHRAASRFVLAGGLRWHVQVLDGPARDAPVALLLHGTGASTHSWRELGPLLARRHTIIMPDLPGQGFSAMPPSGGLSLAGMATGITALLRVLDVRPDLIIGHSAGAALGARLCLDGVAAPERLISINGALLPLGGMAGMVFGPMARLMVNLPGLARFAARQARDRATVERLLRDTGSVLTPEGVDLYARLFRRPGHVAATLGMMAAWDLPGLARDLPRLTTPLTLIVGKQDRTIRPTEARRLQALLPTARIEALPGLGHLAHEEAPGLVARRILETA</sequence>
<proteinExistence type="predicted"/>